<keyword evidence="3 7" id="KW-0964">Secreted</keyword>
<comment type="similarity">
    <text evidence="1 7">Belongs to the GILT family.</text>
</comment>
<keyword evidence="7" id="KW-1015">Disulfide bond</keyword>
<dbReference type="GO" id="GO:0019886">
    <property type="term" value="P:antigen processing and presentation of exogenous peptide antigen via MHC class II"/>
    <property type="evidence" value="ECO:0007669"/>
    <property type="project" value="Ensembl"/>
</dbReference>
<comment type="subcellular location">
    <subcellularLocation>
        <location evidence="7">Secreted</location>
    </subcellularLocation>
    <subcellularLocation>
        <location evidence="7">Lysosome</location>
    </subcellularLocation>
</comment>
<protein>
    <recommendedName>
        <fullName evidence="7">Gamma-interferon-inducible lysosomal thiol reductase</fullName>
        <ecNumber evidence="7">1.8.-.-</ecNumber>
    </recommendedName>
    <alternativeName>
        <fullName evidence="7">Gamma-interferon-inducible protein IP-30</fullName>
    </alternativeName>
</protein>
<organism evidence="8 9">
    <name type="scientific">Coturnix japonica</name>
    <name type="common">Japanese quail</name>
    <name type="synonym">Coturnix coturnix japonica</name>
    <dbReference type="NCBI Taxonomy" id="93934"/>
    <lineage>
        <taxon>Eukaryota</taxon>
        <taxon>Metazoa</taxon>
        <taxon>Chordata</taxon>
        <taxon>Craniata</taxon>
        <taxon>Vertebrata</taxon>
        <taxon>Euteleostomi</taxon>
        <taxon>Archelosauria</taxon>
        <taxon>Archosauria</taxon>
        <taxon>Dinosauria</taxon>
        <taxon>Saurischia</taxon>
        <taxon>Theropoda</taxon>
        <taxon>Coelurosauria</taxon>
        <taxon>Aves</taxon>
        <taxon>Neognathae</taxon>
        <taxon>Galloanserae</taxon>
        <taxon>Galliformes</taxon>
        <taxon>Phasianidae</taxon>
        <taxon>Perdicinae</taxon>
        <taxon>Coturnix</taxon>
    </lineage>
</organism>
<dbReference type="Ensembl" id="ENSCJPT00005020328.1">
    <property type="protein sequence ID" value="ENSCJPP00005014242.1"/>
    <property type="gene ID" value="ENSCJPG00005011906.1"/>
</dbReference>
<keyword evidence="9" id="KW-1185">Reference proteome</keyword>
<evidence type="ECO:0000256" key="4">
    <source>
        <dbReference type="ARBA" id="ARBA00022729"/>
    </source>
</evidence>
<evidence type="ECO:0000256" key="6">
    <source>
        <dbReference type="ARBA" id="ARBA00059163"/>
    </source>
</evidence>
<dbReference type="AlphaFoldDB" id="A0A8C2TN92"/>
<reference evidence="8" key="2">
    <citation type="submission" date="2025-08" db="UniProtKB">
        <authorList>
            <consortium name="Ensembl"/>
        </authorList>
    </citation>
    <scope>IDENTIFICATION</scope>
</reference>
<reference evidence="8" key="3">
    <citation type="submission" date="2025-09" db="UniProtKB">
        <authorList>
            <consortium name="Ensembl"/>
        </authorList>
    </citation>
    <scope>IDENTIFICATION</scope>
</reference>
<dbReference type="PANTHER" id="PTHR13234:SF8">
    <property type="entry name" value="GAMMA-INTERFERON-INDUCIBLE LYSOSOMAL THIOL REDUCTASE"/>
    <property type="match status" value="1"/>
</dbReference>
<dbReference type="GO" id="GO:0042590">
    <property type="term" value="P:antigen processing and presentation of exogenous peptide antigen via MHC class I"/>
    <property type="evidence" value="ECO:0007669"/>
    <property type="project" value="Ensembl"/>
</dbReference>
<keyword evidence="7" id="KW-0676">Redox-active center</keyword>
<comment type="function">
    <text evidence="7">Lysosomal thiol reductase that can reduce protein disulfide bonds. Facilitates the complete unfolding of proteins destined for lysosomal degradation. Plays an important role in antigen processing.</text>
</comment>
<dbReference type="Pfam" id="PF03227">
    <property type="entry name" value="GILT"/>
    <property type="match status" value="1"/>
</dbReference>
<keyword evidence="7" id="KW-0458">Lysosome</keyword>
<comment type="function">
    <text evidence="6">Lysosomal thiol reductase that can reduce protein disulfide bonds. May facilitate the complete unfolding of proteins destined for lysosomal degradation. Plays an important role in antigen processing. Facilitates the generation of MHC class II-restricted epitodes from disulfide bond-containing antigen by the endocytic reduction of disulfide bonds. Also facilitates MHC class I-restricted recognition of exogenous antigens containing disulfide bonds by CD8+ T-cells or crosspresentation.</text>
</comment>
<comment type="subunit">
    <text evidence="2 7">Dimer; disulfide-linked.</text>
</comment>
<dbReference type="GO" id="GO:0005764">
    <property type="term" value="C:lysosome"/>
    <property type="evidence" value="ECO:0007669"/>
    <property type="project" value="UniProtKB-SubCell"/>
</dbReference>
<name>A0A8C2TN92_COTJA</name>
<accession>A0A8C2TN92</accession>
<dbReference type="GO" id="GO:0048147">
    <property type="term" value="P:negative regulation of fibroblast proliferation"/>
    <property type="evidence" value="ECO:0007669"/>
    <property type="project" value="Ensembl"/>
</dbReference>
<dbReference type="EC" id="1.8.-.-" evidence="7"/>
<keyword evidence="5 7" id="KW-0325">Glycoprotein</keyword>
<dbReference type="GO" id="GO:0030054">
    <property type="term" value="C:cell junction"/>
    <property type="evidence" value="ECO:0007669"/>
    <property type="project" value="Ensembl"/>
</dbReference>
<dbReference type="Proteomes" id="UP000694412">
    <property type="component" value="Chromosome 28"/>
</dbReference>
<evidence type="ECO:0000313" key="9">
    <source>
        <dbReference type="Proteomes" id="UP000694412"/>
    </source>
</evidence>
<dbReference type="PANTHER" id="PTHR13234">
    <property type="entry name" value="GAMMA-INTERFERON INDUCIBLE LYSOSOMAL THIOL REDUCTASE GILT"/>
    <property type="match status" value="1"/>
</dbReference>
<dbReference type="GO" id="GO:0050821">
    <property type="term" value="P:protein stabilization"/>
    <property type="evidence" value="ECO:0007669"/>
    <property type="project" value="Ensembl"/>
</dbReference>
<keyword evidence="4 7" id="KW-0732">Signal</keyword>
<evidence type="ECO:0000256" key="1">
    <source>
        <dbReference type="ARBA" id="ARBA00005679"/>
    </source>
</evidence>
<dbReference type="GO" id="GO:0016671">
    <property type="term" value="F:oxidoreductase activity, acting on a sulfur group of donors, disulfide as acceptor"/>
    <property type="evidence" value="ECO:0007669"/>
    <property type="project" value="UniProtKB-UniRule"/>
</dbReference>
<dbReference type="GO" id="GO:0005829">
    <property type="term" value="C:cytosol"/>
    <property type="evidence" value="ECO:0007669"/>
    <property type="project" value="Ensembl"/>
</dbReference>
<evidence type="ECO:0000256" key="5">
    <source>
        <dbReference type="ARBA" id="ARBA00023180"/>
    </source>
</evidence>
<sequence>MARIGGPSGMVWRHPRPHMSQRRRCHMRRTVAPGRKGVRRRVQQGFKSPSWDRLVCSGSRPPCCPVPMAPAVLLALLAVGLGLGLALPGCDYPTHLWCSSREITTVCQAENYCANLSHPTAAPVQVSLYYESMCQGCRIFLTHQLFSTWLLLPDGVLNITLVPYGNAQEKNVSGKWQFQCQHGSEECLGNMLQACLMHEAQDFNTYFPIIFCMESGSSATKNLEACLQVYAPKLDAGRITACVQGELGAALMHRNAQLTDALDPPHQYVPWVVVNGKHTEELQAQAQSSLLRLVCQLYQVGMGWDGMGWDGMGWDGWMDGWMDGRDG</sequence>
<keyword evidence="7" id="KW-0560">Oxidoreductase</keyword>
<dbReference type="InterPro" id="IPR004911">
    <property type="entry name" value="Interferon-induced_GILT"/>
</dbReference>
<proteinExistence type="inferred from homology"/>
<reference evidence="8" key="1">
    <citation type="submission" date="2015-11" db="EMBL/GenBank/DDBJ databases">
        <authorList>
            <consortium name="International Coturnix japonica Genome Analysis Consortium"/>
            <person name="Warren W."/>
            <person name="Burt D.W."/>
            <person name="Antin P.B."/>
            <person name="Lanford R."/>
            <person name="Gros J."/>
            <person name="Wilson R.K."/>
        </authorList>
    </citation>
    <scope>NUCLEOTIDE SEQUENCE [LARGE SCALE GENOMIC DNA]</scope>
</reference>
<dbReference type="GO" id="GO:0005576">
    <property type="term" value="C:extracellular region"/>
    <property type="evidence" value="ECO:0007669"/>
    <property type="project" value="UniProtKB-SubCell"/>
</dbReference>
<evidence type="ECO:0000256" key="3">
    <source>
        <dbReference type="ARBA" id="ARBA00022525"/>
    </source>
</evidence>
<keyword evidence="7" id="KW-0391">Immunity</keyword>
<evidence type="ECO:0000256" key="2">
    <source>
        <dbReference type="ARBA" id="ARBA00011615"/>
    </source>
</evidence>
<dbReference type="GeneTree" id="ENSGT00390000010450"/>
<evidence type="ECO:0000313" key="8">
    <source>
        <dbReference type="Ensembl" id="ENSCJPP00005014242.1"/>
    </source>
</evidence>
<gene>
    <name evidence="8" type="primary">IFI30</name>
</gene>
<evidence type="ECO:0000256" key="7">
    <source>
        <dbReference type="RuleBase" id="RU369109"/>
    </source>
</evidence>